<gene>
    <name evidence="4" type="primary">Ankra2</name>
    <name evidence="4" type="ORF">AK812_SmicGene5079</name>
</gene>
<sequence>MLACAQGNVDLVRRLLEAGADTNLADKDGATALMMAAGGRGVEIVRLLLDAGADKATIISMKQNVTPGNVHLPSPVGYHVQGHLKQQAIKVDVLVLVPH</sequence>
<dbReference type="OrthoDB" id="10264606at2759"/>
<accession>A0A1Q9EUN6</accession>
<dbReference type="PROSITE" id="PS50297">
    <property type="entry name" value="ANK_REP_REGION"/>
    <property type="match status" value="2"/>
</dbReference>
<dbReference type="PROSITE" id="PS50088">
    <property type="entry name" value="ANK_REPEAT"/>
    <property type="match status" value="2"/>
</dbReference>
<evidence type="ECO:0000256" key="3">
    <source>
        <dbReference type="PROSITE-ProRule" id="PRU00023"/>
    </source>
</evidence>
<organism evidence="4 5">
    <name type="scientific">Symbiodinium microadriaticum</name>
    <name type="common">Dinoflagellate</name>
    <name type="synonym">Zooxanthella microadriatica</name>
    <dbReference type="NCBI Taxonomy" id="2951"/>
    <lineage>
        <taxon>Eukaryota</taxon>
        <taxon>Sar</taxon>
        <taxon>Alveolata</taxon>
        <taxon>Dinophyceae</taxon>
        <taxon>Suessiales</taxon>
        <taxon>Symbiodiniaceae</taxon>
        <taxon>Symbiodinium</taxon>
    </lineage>
</organism>
<dbReference type="Proteomes" id="UP000186817">
    <property type="component" value="Unassembled WGS sequence"/>
</dbReference>
<dbReference type="Gene3D" id="1.25.40.20">
    <property type="entry name" value="Ankyrin repeat-containing domain"/>
    <property type="match status" value="1"/>
</dbReference>
<comment type="caution">
    <text evidence="4">The sequence shown here is derived from an EMBL/GenBank/DDBJ whole genome shotgun (WGS) entry which is preliminary data.</text>
</comment>
<keyword evidence="5" id="KW-1185">Reference proteome</keyword>
<dbReference type="Pfam" id="PF12796">
    <property type="entry name" value="Ank_2"/>
    <property type="match status" value="1"/>
</dbReference>
<feature type="repeat" description="ANK" evidence="3">
    <location>
        <begin position="28"/>
        <end position="54"/>
    </location>
</feature>
<dbReference type="AlphaFoldDB" id="A0A1Q9EUN6"/>
<dbReference type="InterPro" id="IPR002110">
    <property type="entry name" value="Ankyrin_rpt"/>
</dbReference>
<name>A0A1Q9EUN6_SYMMI</name>
<dbReference type="SUPFAM" id="SSF48403">
    <property type="entry name" value="Ankyrin repeat"/>
    <property type="match status" value="1"/>
</dbReference>
<keyword evidence="1" id="KW-0677">Repeat</keyword>
<evidence type="ECO:0000256" key="2">
    <source>
        <dbReference type="ARBA" id="ARBA00023043"/>
    </source>
</evidence>
<evidence type="ECO:0000256" key="1">
    <source>
        <dbReference type="ARBA" id="ARBA00022737"/>
    </source>
</evidence>
<proteinExistence type="predicted"/>
<evidence type="ECO:0000313" key="5">
    <source>
        <dbReference type="Proteomes" id="UP000186817"/>
    </source>
</evidence>
<evidence type="ECO:0000313" key="4">
    <source>
        <dbReference type="EMBL" id="OLQ11110.1"/>
    </source>
</evidence>
<reference evidence="4 5" key="1">
    <citation type="submission" date="2016-02" db="EMBL/GenBank/DDBJ databases">
        <title>Genome analysis of coral dinoflagellate symbionts highlights evolutionary adaptations to a symbiotic lifestyle.</title>
        <authorList>
            <person name="Aranda M."/>
            <person name="Li Y."/>
            <person name="Liew Y.J."/>
            <person name="Baumgarten S."/>
            <person name="Simakov O."/>
            <person name="Wilson M."/>
            <person name="Piel J."/>
            <person name="Ashoor H."/>
            <person name="Bougouffa S."/>
            <person name="Bajic V.B."/>
            <person name="Ryu T."/>
            <person name="Ravasi T."/>
            <person name="Bayer T."/>
            <person name="Micklem G."/>
            <person name="Kim H."/>
            <person name="Bhak J."/>
            <person name="Lajeunesse T.C."/>
            <person name="Voolstra C.R."/>
        </authorList>
    </citation>
    <scope>NUCLEOTIDE SEQUENCE [LARGE SCALE GENOMIC DNA]</scope>
    <source>
        <strain evidence="4 5">CCMP2467</strain>
    </source>
</reference>
<feature type="repeat" description="ANK" evidence="3">
    <location>
        <begin position="1"/>
        <end position="27"/>
    </location>
</feature>
<protein>
    <submittedName>
        <fullName evidence="4">Ankyrin repeat family A protein 2</fullName>
    </submittedName>
</protein>
<dbReference type="SMART" id="SM00248">
    <property type="entry name" value="ANK"/>
    <property type="match status" value="2"/>
</dbReference>
<keyword evidence="2 3" id="KW-0040">ANK repeat</keyword>
<dbReference type="EMBL" id="LSRX01000065">
    <property type="protein sequence ID" value="OLQ11110.1"/>
    <property type="molecule type" value="Genomic_DNA"/>
</dbReference>
<dbReference type="InterPro" id="IPR036770">
    <property type="entry name" value="Ankyrin_rpt-contain_sf"/>
</dbReference>
<dbReference type="PANTHER" id="PTHR24173:SF74">
    <property type="entry name" value="ANKYRIN REPEAT DOMAIN-CONTAINING PROTEIN 16"/>
    <property type="match status" value="1"/>
</dbReference>
<dbReference type="PANTHER" id="PTHR24173">
    <property type="entry name" value="ANKYRIN REPEAT CONTAINING"/>
    <property type="match status" value="1"/>
</dbReference>